<dbReference type="Gene3D" id="3.20.20.70">
    <property type="entry name" value="Aldolase class I"/>
    <property type="match status" value="1"/>
</dbReference>
<dbReference type="SUPFAM" id="SSF51569">
    <property type="entry name" value="Aldolase"/>
    <property type="match status" value="1"/>
</dbReference>
<dbReference type="OrthoDB" id="9802667at2"/>
<evidence type="ECO:0000313" key="6">
    <source>
        <dbReference type="EMBL" id="CEA17045.1"/>
    </source>
</evidence>
<dbReference type="InterPro" id="IPR013785">
    <property type="entry name" value="Aldolase_TIM"/>
</dbReference>
<dbReference type="InterPro" id="IPR000887">
    <property type="entry name" value="Aldlse_KDPG_KHG"/>
</dbReference>
<organism evidence="6 7">
    <name type="scientific">Fermentimonas caenicola</name>
    <dbReference type="NCBI Taxonomy" id="1562970"/>
    <lineage>
        <taxon>Bacteria</taxon>
        <taxon>Pseudomonadati</taxon>
        <taxon>Bacteroidota</taxon>
        <taxon>Bacteroidia</taxon>
        <taxon>Bacteroidales</taxon>
        <taxon>Dysgonomonadaceae</taxon>
        <taxon>Fermentimonas</taxon>
    </lineage>
</organism>
<dbReference type="Proteomes" id="UP000032417">
    <property type="component" value="Chromosome 1"/>
</dbReference>
<evidence type="ECO:0000256" key="3">
    <source>
        <dbReference type="ARBA" id="ARBA00011233"/>
    </source>
</evidence>
<dbReference type="NCBIfam" id="TIGR01182">
    <property type="entry name" value="eda"/>
    <property type="match status" value="1"/>
</dbReference>
<dbReference type="PANTHER" id="PTHR30246">
    <property type="entry name" value="2-KETO-3-DEOXY-6-PHOSPHOGLUCONATE ALDOLASE"/>
    <property type="match status" value="1"/>
</dbReference>
<dbReference type="STRING" id="1562970.ING2E5B_2319"/>
<reference evidence="6 7" key="1">
    <citation type="submission" date="2014-08" db="EMBL/GenBank/DDBJ databases">
        <authorList>
            <person name="Wibberg D."/>
        </authorList>
    </citation>
    <scope>NUCLEOTIDE SEQUENCE [LARGE SCALE GENOMIC DNA]</scope>
    <source>
        <strain evidence="7">ING2-E5B</strain>
    </source>
</reference>
<dbReference type="KEGG" id="pbt:ING2E5B_2319"/>
<accession>A0A098C2B8</accession>
<gene>
    <name evidence="6" type="ORF">ING2E5B_2319</name>
</gene>
<evidence type="ECO:0000313" key="7">
    <source>
        <dbReference type="Proteomes" id="UP000032417"/>
    </source>
</evidence>
<dbReference type="PANTHER" id="PTHR30246:SF1">
    <property type="entry name" value="2-DEHYDRO-3-DEOXY-6-PHOSPHOGALACTONATE ALDOLASE-RELATED"/>
    <property type="match status" value="1"/>
</dbReference>
<sequence>MAKFSRIKVYQTMEDTGIIPLFYHSDFEIAKHVVDACYKGGVRLFEFTNRGDFAHDLFAKLIRWADKECPEMILGAGSIVDAPTASLYIQMGANFIVGPMLNPDIFKVCNRRQIAYSPGCATTTEIGLAQELGAEIVKIFPGGDVGGPAYVKNIKGPMPWTKIMATGGVEPTKESITAWFKAGVTCVGIGSKLFPKEVIENGNWEKITQLCRECISIIQQTR</sequence>
<dbReference type="NCBIfam" id="NF005499">
    <property type="entry name" value="PRK07114.1"/>
    <property type="match status" value="1"/>
</dbReference>
<evidence type="ECO:0008006" key="8">
    <source>
        <dbReference type="Google" id="ProtNLM"/>
    </source>
</evidence>
<dbReference type="CDD" id="cd00452">
    <property type="entry name" value="KDPG_aldolase"/>
    <property type="match status" value="1"/>
</dbReference>
<keyword evidence="4" id="KW-0456">Lyase</keyword>
<comment type="pathway">
    <text evidence="1">Carbohydrate acid metabolism.</text>
</comment>
<dbReference type="GO" id="GO:0016829">
    <property type="term" value="F:lyase activity"/>
    <property type="evidence" value="ECO:0007669"/>
    <property type="project" value="UniProtKB-KW"/>
</dbReference>
<evidence type="ECO:0000256" key="1">
    <source>
        <dbReference type="ARBA" id="ARBA00004761"/>
    </source>
</evidence>
<comment type="subunit">
    <text evidence="3">Homotrimer.</text>
</comment>
<name>A0A098C2B8_9BACT</name>
<comment type="similarity">
    <text evidence="2">Belongs to the KHG/KDPG aldolase family.</text>
</comment>
<protein>
    <recommendedName>
        <fullName evidence="8">2-dehydro-3-deoxy-phosphogluconate aldolase</fullName>
    </recommendedName>
</protein>
<evidence type="ECO:0000256" key="2">
    <source>
        <dbReference type="ARBA" id="ARBA00006906"/>
    </source>
</evidence>
<proteinExistence type="inferred from homology"/>
<dbReference type="EMBL" id="LN515532">
    <property type="protein sequence ID" value="CEA17045.1"/>
    <property type="molecule type" value="Genomic_DNA"/>
</dbReference>
<evidence type="ECO:0000256" key="4">
    <source>
        <dbReference type="ARBA" id="ARBA00023239"/>
    </source>
</evidence>
<dbReference type="Pfam" id="PF01081">
    <property type="entry name" value="Aldolase"/>
    <property type="match status" value="1"/>
</dbReference>
<dbReference type="AlphaFoldDB" id="A0A098C2B8"/>
<keyword evidence="7" id="KW-1185">Reference proteome</keyword>
<evidence type="ECO:0000256" key="5">
    <source>
        <dbReference type="ARBA" id="ARBA00023277"/>
    </source>
</evidence>
<keyword evidence="5" id="KW-0119">Carbohydrate metabolism</keyword>
<dbReference type="HOGENOM" id="CLU_077795_2_0_10"/>
<dbReference type="PATRIC" id="fig|1562970.3.peg.2292"/>